<feature type="compositionally biased region" description="Low complexity" evidence="1">
    <location>
        <begin position="378"/>
        <end position="389"/>
    </location>
</feature>
<name>A0A4V1J2E3_9FUNG</name>
<feature type="region of interest" description="Disordered" evidence="1">
    <location>
        <begin position="317"/>
        <end position="389"/>
    </location>
</feature>
<accession>A0A4V1J2E3</accession>
<feature type="domain" description="PilZ" evidence="3">
    <location>
        <begin position="5"/>
        <end position="92"/>
    </location>
</feature>
<evidence type="ECO:0000256" key="1">
    <source>
        <dbReference type="SAM" id="MobiDB-lite"/>
    </source>
</evidence>
<dbReference type="GO" id="GO:0035438">
    <property type="term" value="F:cyclic-di-GMP binding"/>
    <property type="evidence" value="ECO:0007669"/>
    <property type="project" value="InterPro"/>
</dbReference>
<protein>
    <recommendedName>
        <fullName evidence="3">PilZ domain-containing protein</fullName>
    </recommendedName>
</protein>
<evidence type="ECO:0000313" key="5">
    <source>
        <dbReference type="Proteomes" id="UP000278143"/>
    </source>
</evidence>
<proteinExistence type="predicted"/>
<dbReference type="AlphaFoldDB" id="A0A4V1J2E3"/>
<dbReference type="Proteomes" id="UP000278143">
    <property type="component" value="Unassembled WGS sequence"/>
</dbReference>
<dbReference type="SUPFAM" id="SSF141371">
    <property type="entry name" value="PilZ domain-like"/>
    <property type="match status" value="1"/>
</dbReference>
<evidence type="ECO:0000259" key="3">
    <source>
        <dbReference type="Pfam" id="PF07238"/>
    </source>
</evidence>
<feature type="transmembrane region" description="Helical" evidence="2">
    <location>
        <begin position="422"/>
        <end position="440"/>
    </location>
</feature>
<reference evidence="5" key="1">
    <citation type="journal article" date="2018" name="Nat. Microbiol.">
        <title>Leveraging single-cell genomics to expand the fungal tree of life.</title>
        <authorList>
            <person name="Ahrendt S.R."/>
            <person name="Quandt C.A."/>
            <person name="Ciobanu D."/>
            <person name="Clum A."/>
            <person name="Salamov A."/>
            <person name="Andreopoulos B."/>
            <person name="Cheng J.F."/>
            <person name="Woyke T."/>
            <person name="Pelin A."/>
            <person name="Henrissat B."/>
            <person name="Reynolds N.K."/>
            <person name="Benny G.L."/>
            <person name="Smith M.E."/>
            <person name="James T.Y."/>
            <person name="Grigoriev I.V."/>
        </authorList>
    </citation>
    <scope>NUCLEOTIDE SEQUENCE [LARGE SCALE GENOMIC DNA]</scope>
    <source>
        <strain evidence="5">Benny S71-1</strain>
    </source>
</reference>
<organism evidence="4 5">
    <name type="scientific">Syncephalis pseudoplumigaleata</name>
    <dbReference type="NCBI Taxonomy" id="1712513"/>
    <lineage>
        <taxon>Eukaryota</taxon>
        <taxon>Fungi</taxon>
        <taxon>Fungi incertae sedis</taxon>
        <taxon>Zoopagomycota</taxon>
        <taxon>Zoopagomycotina</taxon>
        <taxon>Zoopagomycetes</taxon>
        <taxon>Zoopagales</taxon>
        <taxon>Piptocephalidaceae</taxon>
        <taxon>Syncephalis</taxon>
    </lineage>
</organism>
<keyword evidence="2" id="KW-0812">Transmembrane</keyword>
<keyword evidence="5" id="KW-1185">Reference proteome</keyword>
<dbReference type="InterPro" id="IPR009875">
    <property type="entry name" value="PilZ_domain"/>
</dbReference>
<feature type="compositionally biased region" description="Basic and acidic residues" evidence="1">
    <location>
        <begin position="333"/>
        <end position="362"/>
    </location>
</feature>
<dbReference type="EMBL" id="KZ989110">
    <property type="protein sequence ID" value="RKP28259.1"/>
    <property type="molecule type" value="Genomic_DNA"/>
</dbReference>
<evidence type="ECO:0000256" key="2">
    <source>
        <dbReference type="SAM" id="Phobius"/>
    </source>
</evidence>
<sequence length="502" mass="55010">MSKELRKSQRIDFERGFDVQIMGIDGTWRRPCKMLDVSEGGALLKVDGSVGNLDLKEFFLLLSSTGLAYRRCKMVRVNGDQIGVIFLKPETTKKKMASPGGLTVISAKSFTDVRMPQERRFNRVKPSGSLSRAAKIIVDPKSPVIGCNVVDYSAGGACLEVTPRMPLPQRFELLYAGSKKKCRVSNAMPKRLPLLQTTRHRAKKSSALIASRNVRGITAALATSSAAPPPEMLRTVQSIPAPPNVMTPPLNTRRRACDRLSTCGASVMPASLWIMGARLVRFGFASPHRFYGALHCGLANPNLTRGSAVRTDKMTVKPADSGRRGFTPGFRLNETKELTEEEKARNKANEDAAKAARSKIPDAKASNDPWASVRSEPAAKPAKSKSTATNSSRFWQGGILLASFRVSSAIFCHFSSMEIELVRAMVGALLFFFGALLAFPRQKLPLAFFKRFQLFVDHLHELVVRRFSDLALRRLAKNLERRSNGTAESGLGEGSATLGARA</sequence>
<dbReference type="Pfam" id="PF07238">
    <property type="entry name" value="PilZ"/>
    <property type="match status" value="1"/>
</dbReference>
<evidence type="ECO:0000313" key="4">
    <source>
        <dbReference type="EMBL" id="RKP28259.1"/>
    </source>
</evidence>
<gene>
    <name evidence="4" type="ORF">SYNPS1DRAFT_20437</name>
</gene>
<keyword evidence="2" id="KW-1133">Transmembrane helix</keyword>
<keyword evidence="2" id="KW-0472">Membrane</keyword>